<evidence type="ECO:0000313" key="5">
    <source>
        <dbReference type="EMBL" id="ODM92954.1"/>
    </source>
</evidence>
<dbReference type="InterPro" id="IPR020471">
    <property type="entry name" value="AKR"/>
</dbReference>
<dbReference type="InterPro" id="IPR023210">
    <property type="entry name" value="NADP_OxRdtase_dom"/>
</dbReference>
<dbReference type="OMA" id="AAKHKCT"/>
<dbReference type="InterPro" id="IPR018170">
    <property type="entry name" value="Aldo/ket_reductase_CS"/>
</dbReference>
<accession>A0A1D2MJI1</accession>
<dbReference type="SUPFAM" id="SSF51430">
    <property type="entry name" value="NAD(P)-linked oxidoreductase"/>
    <property type="match status" value="2"/>
</dbReference>
<feature type="domain" description="NADP-dependent oxidoreductase" evidence="4">
    <location>
        <begin position="21"/>
        <end position="298"/>
    </location>
</feature>
<feature type="domain" description="NADP-dependent oxidoreductase" evidence="4">
    <location>
        <begin position="358"/>
        <end position="638"/>
    </location>
</feature>
<dbReference type="InterPro" id="IPR036812">
    <property type="entry name" value="NAD(P)_OxRdtase_dom_sf"/>
</dbReference>
<dbReference type="AlphaFoldDB" id="A0A1D2MJI1"/>
<protein>
    <submittedName>
        <fullName evidence="5">Alcohol dehydrogenase [NADP(+)] A</fullName>
    </submittedName>
</protein>
<comment type="caution">
    <text evidence="5">The sequence shown here is derived from an EMBL/GenBank/DDBJ whole genome shotgun (WGS) entry which is preliminary data.</text>
</comment>
<dbReference type="OrthoDB" id="416253at2759"/>
<dbReference type="STRING" id="48709.A0A1D2MJI1"/>
<dbReference type="PANTHER" id="PTHR11732">
    <property type="entry name" value="ALDO/KETO REDUCTASE"/>
    <property type="match status" value="1"/>
</dbReference>
<keyword evidence="6" id="KW-1185">Reference proteome</keyword>
<dbReference type="PROSITE" id="PS00798">
    <property type="entry name" value="ALDOKETO_REDUCTASE_1"/>
    <property type="match status" value="1"/>
</dbReference>
<gene>
    <name evidence="5" type="ORF">Ocin01_13727</name>
</gene>
<comment type="similarity">
    <text evidence="1">Belongs to the aldo/keto reductase family.</text>
</comment>
<evidence type="ECO:0000256" key="2">
    <source>
        <dbReference type="ARBA" id="ARBA00022857"/>
    </source>
</evidence>
<dbReference type="PRINTS" id="PR00069">
    <property type="entry name" value="ALDKETRDTASE"/>
</dbReference>
<dbReference type="Pfam" id="PF00248">
    <property type="entry name" value="Aldo_ket_red"/>
    <property type="match status" value="2"/>
</dbReference>
<evidence type="ECO:0000259" key="4">
    <source>
        <dbReference type="Pfam" id="PF00248"/>
    </source>
</evidence>
<dbReference type="EMBL" id="LJIJ01001108">
    <property type="protein sequence ID" value="ODM92954.1"/>
    <property type="molecule type" value="Genomic_DNA"/>
</dbReference>
<reference evidence="5 6" key="1">
    <citation type="journal article" date="2016" name="Genome Biol. Evol.">
        <title>Gene Family Evolution Reflects Adaptation to Soil Environmental Stressors in the Genome of the Collembolan Orchesella cincta.</title>
        <authorList>
            <person name="Faddeeva-Vakhrusheva A."/>
            <person name="Derks M.F."/>
            <person name="Anvar S.Y."/>
            <person name="Agamennone V."/>
            <person name="Suring W."/>
            <person name="Smit S."/>
            <person name="van Straalen N.M."/>
            <person name="Roelofs D."/>
        </authorList>
    </citation>
    <scope>NUCLEOTIDE SEQUENCE [LARGE SCALE GENOMIC DNA]</scope>
    <source>
        <tissue evidence="5">Mixed pool</tissue>
    </source>
</reference>
<proteinExistence type="inferred from homology"/>
<name>A0A1D2MJI1_ORCCI</name>
<keyword evidence="2" id="KW-0521">NADP</keyword>
<dbReference type="PROSITE" id="PS00062">
    <property type="entry name" value="ALDOKETO_REDUCTASE_2"/>
    <property type="match status" value="2"/>
</dbReference>
<dbReference type="PROSITE" id="PS00063">
    <property type="entry name" value="ALDOKETO_REDUCTASE_3"/>
    <property type="match status" value="2"/>
</dbReference>
<organism evidence="5 6">
    <name type="scientific">Orchesella cincta</name>
    <name type="common">Springtail</name>
    <name type="synonym">Podura cincta</name>
    <dbReference type="NCBI Taxonomy" id="48709"/>
    <lineage>
        <taxon>Eukaryota</taxon>
        <taxon>Metazoa</taxon>
        <taxon>Ecdysozoa</taxon>
        <taxon>Arthropoda</taxon>
        <taxon>Hexapoda</taxon>
        <taxon>Collembola</taxon>
        <taxon>Entomobryomorpha</taxon>
        <taxon>Entomobryoidea</taxon>
        <taxon>Orchesellidae</taxon>
        <taxon>Orchesellinae</taxon>
        <taxon>Orchesella</taxon>
    </lineage>
</organism>
<dbReference type="FunFam" id="3.20.20.100:FF:000006">
    <property type="entry name" value="Aldo-keto reductase family 1 member A1"/>
    <property type="match status" value="2"/>
</dbReference>
<keyword evidence="3" id="KW-0560">Oxidoreductase</keyword>
<sequence>MLVTFQNGQKMPLVGLGTFLASNEQELETAVNVALEAKYRLIDTAYFYSNEHVIGRVLKQWLDSGKLKREEFFIVTKLPPIGMTPEKVPFFLKKSLENLQLTYVDLYLIHMPFGLQFVDEETQIPMKDGKIMFDHSTNLEAVWKALEDEVDAGRVKSLGISNFNADQVQRIVNIAKHKPMNHQYETHAYFQQKALREANQKLGITVCAFAPIGSPGRKDFCNSMGLKFESNGLLDDPTVGRIAKKYNKTPAQILLRFLTQQGIVVIPKSVTPTRIQQNIEIFDMELTAVEMKELETLDRGSAGRTEDFTALKGVKSHPEYPFKTGICCIPSINELCKIAEKSKNVQWQTHNQLRTFLASNEQQLETALNAALEAGYRHIDTAYVYSNEHVIGRVLKQWLDSGKLKREEMFIVTKLPPVGMTPEKVPFFLKKSLESLQLTYVDLYLIHMPFGLKLINEGDEDSRLPMKDRKTEVDHSTNLEAVWKALEAEVDAGRVKSLGISNFNADQAQRIVNIAKHKPMNHQYETHAYFQQKSLREANQKLGITVCGYAPFGSPGRKVFYNSVGLKFESNGLLDDPTVETIAKKYNKTTAQILLRFLTQQGIVVIPKSVTPSRIQQNIEIFDIELTADEMKELEALDKGFAGRTVNFNAFKGVQDHPEYPFKTG</sequence>
<evidence type="ECO:0000256" key="1">
    <source>
        <dbReference type="ARBA" id="ARBA00007905"/>
    </source>
</evidence>
<dbReference type="GO" id="GO:0016491">
    <property type="term" value="F:oxidoreductase activity"/>
    <property type="evidence" value="ECO:0007669"/>
    <property type="project" value="UniProtKB-KW"/>
</dbReference>
<dbReference type="Proteomes" id="UP000094527">
    <property type="component" value="Unassembled WGS sequence"/>
</dbReference>
<dbReference type="Gene3D" id="3.20.20.100">
    <property type="entry name" value="NADP-dependent oxidoreductase domain"/>
    <property type="match status" value="2"/>
</dbReference>
<evidence type="ECO:0000313" key="6">
    <source>
        <dbReference type="Proteomes" id="UP000094527"/>
    </source>
</evidence>
<evidence type="ECO:0000256" key="3">
    <source>
        <dbReference type="ARBA" id="ARBA00023002"/>
    </source>
</evidence>